<evidence type="ECO:0000313" key="2">
    <source>
        <dbReference type="Proteomes" id="UP000759443"/>
    </source>
</evidence>
<organism evidence="1 2">
    <name type="scientific">Rhizobium halophytocola</name>
    <dbReference type="NCBI Taxonomy" id="735519"/>
    <lineage>
        <taxon>Bacteria</taxon>
        <taxon>Pseudomonadati</taxon>
        <taxon>Pseudomonadota</taxon>
        <taxon>Alphaproteobacteria</taxon>
        <taxon>Hyphomicrobiales</taxon>
        <taxon>Rhizobiaceae</taxon>
        <taxon>Rhizobium/Agrobacterium group</taxon>
        <taxon>Rhizobium</taxon>
    </lineage>
</organism>
<reference evidence="1 2" key="1">
    <citation type="submission" date="2021-03" db="EMBL/GenBank/DDBJ databases">
        <title>Genomic Encyclopedia of Type Strains, Phase IV (KMG-IV): sequencing the most valuable type-strain genomes for metagenomic binning, comparative biology and taxonomic classification.</title>
        <authorList>
            <person name="Goeker M."/>
        </authorList>
    </citation>
    <scope>NUCLEOTIDE SEQUENCE [LARGE SCALE GENOMIC DNA]</scope>
    <source>
        <strain evidence="1 2">DSM 21600</strain>
    </source>
</reference>
<accession>A0ABS4E4C9</accession>
<proteinExistence type="predicted"/>
<dbReference type="RefSeq" id="WP_342454444.1">
    <property type="nucleotide sequence ID" value="NZ_JAGGJU010000013.1"/>
</dbReference>
<dbReference type="Proteomes" id="UP000759443">
    <property type="component" value="Unassembled WGS sequence"/>
</dbReference>
<dbReference type="EMBL" id="JAGGJU010000013">
    <property type="protein sequence ID" value="MBP1852778.1"/>
    <property type="molecule type" value="Genomic_DNA"/>
</dbReference>
<sequence>MQYSSLDDQIRASAGTSPISAAITCRFETDAATTRHSPQSMELSMFTRTKTRTVHFDAPFMLEGLERPYPPGDYQVQDDEEQITGISWLAYRRVATVIEVAVGAKTSLVTINPSELDAALEKDRALFAEAGTADTTH</sequence>
<protein>
    <submittedName>
        <fullName evidence="1">Uncharacterized protein</fullName>
    </submittedName>
</protein>
<keyword evidence="2" id="KW-1185">Reference proteome</keyword>
<gene>
    <name evidence="1" type="ORF">J2Z17_004237</name>
</gene>
<comment type="caution">
    <text evidence="1">The sequence shown here is derived from an EMBL/GenBank/DDBJ whole genome shotgun (WGS) entry which is preliminary data.</text>
</comment>
<name>A0ABS4E4C9_9HYPH</name>
<evidence type="ECO:0000313" key="1">
    <source>
        <dbReference type="EMBL" id="MBP1852778.1"/>
    </source>
</evidence>